<dbReference type="Proteomes" id="UP000315750">
    <property type="component" value="Chromosome"/>
</dbReference>
<evidence type="ECO:0000313" key="1">
    <source>
        <dbReference type="EMBL" id="QDU54090.1"/>
    </source>
</evidence>
<dbReference type="EMBL" id="CP036278">
    <property type="protein sequence ID" value="QDU54090.1"/>
    <property type="molecule type" value="Genomic_DNA"/>
</dbReference>
<protein>
    <recommendedName>
        <fullName evidence="3">Nucleotidyltransferase family protein</fullName>
    </recommendedName>
</protein>
<dbReference type="SUPFAM" id="SSF81301">
    <property type="entry name" value="Nucleotidyltransferase"/>
    <property type="match status" value="1"/>
</dbReference>
<dbReference type="InterPro" id="IPR043519">
    <property type="entry name" value="NT_sf"/>
</dbReference>
<organism evidence="1 2">
    <name type="scientific">Aeoliella mucimassa</name>
    <dbReference type="NCBI Taxonomy" id="2527972"/>
    <lineage>
        <taxon>Bacteria</taxon>
        <taxon>Pseudomonadati</taxon>
        <taxon>Planctomycetota</taxon>
        <taxon>Planctomycetia</taxon>
        <taxon>Pirellulales</taxon>
        <taxon>Lacipirellulaceae</taxon>
        <taxon>Aeoliella</taxon>
    </lineage>
</organism>
<name>A0A518AH82_9BACT</name>
<accession>A0A518AH82</accession>
<evidence type="ECO:0000313" key="2">
    <source>
        <dbReference type="Proteomes" id="UP000315750"/>
    </source>
</evidence>
<dbReference type="AlphaFoldDB" id="A0A518AH82"/>
<evidence type="ECO:0008006" key="3">
    <source>
        <dbReference type="Google" id="ProtNLM"/>
    </source>
</evidence>
<reference evidence="1 2" key="1">
    <citation type="submission" date="2019-02" db="EMBL/GenBank/DDBJ databases">
        <title>Deep-cultivation of Planctomycetes and their phenomic and genomic characterization uncovers novel biology.</title>
        <authorList>
            <person name="Wiegand S."/>
            <person name="Jogler M."/>
            <person name="Boedeker C."/>
            <person name="Pinto D."/>
            <person name="Vollmers J."/>
            <person name="Rivas-Marin E."/>
            <person name="Kohn T."/>
            <person name="Peeters S.H."/>
            <person name="Heuer A."/>
            <person name="Rast P."/>
            <person name="Oberbeckmann S."/>
            <person name="Bunk B."/>
            <person name="Jeske O."/>
            <person name="Meyerdierks A."/>
            <person name="Storesund J.E."/>
            <person name="Kallscheuer N."/>
            <person name="Luecker S."/>
            <person name="Lage O.M."/>
            <person name="Pohl T."/>
            <person name="Merkel B.J."/>
            <person name="Hornburger P."/>
            <person name="Mueller R.-W."/>
            <person name="Bruemmer F."/>
            <person name="Labrenz M."/>
            <person name="Spormann A.M."/>
            <person name="Op den Camp H."/>
            <person name="Overmann J."/>
            <person name="Amann R."/>
            <person name="Jetten M.S.M."/>
            <person name="Mascher T."/>
            <person name="Medema M.H."/>
            <person name="Devos D.P."/>
            <person name="Kaster A.-K."/>
            <person name="Ovreas L."/>
            <person name="Rohde M."/>
            <person name="Galperin M.Y."/>
            <person name="Jogler C."/>
        </authorList>
    </citation>
    <scope>NUCLEOTIDE SEQUENCE [LARGE SCALE GENOMIC DNA]</scope>
    <source>
        <strain evidence="1 2">Pan181</strain>
    </source>
</reference>
<dbReference type="OrthoDB" id="1551055at2"/>
<proteinExistence type="predicted"/>
<dbReference type="KEGG" id="amuc:Pan181_02700"/>
<keyword evidence="2" id="KW-1185">Reference proteome</keyword>
<gene>
    <name evidence="1" type="ORF">Pan181_02700</name>
</gene>
<sequence>MGEPTAPSAAEVAETLATALDNAGCEYAIGGALALGCWTTPRGTVDVDVTLFLPPERIDEYLDTLQSIGAEFSWIDAQQQLKTHGYCRITYQGRVLDVFQPIAEFYATAKSRRVEVPFKHRSISVWDAATLCVFKMMFFRRKDLADVEQLLRTQGSALDTEWVSQQVIAMFGQNDPRTGTWQQIVDEVSGEE</sequence>
<dbReference type="Gene3D" id="3.30.460.40">
    <property type="match status" value="1"/>
</dbReference>